<sequence>MHCVYAILFQAGKDALMTDRLVILHDDGNPFYGVYKPHSENLFPSPSLQHNLIISASKVSGPGTYKSLYCSPTLEAPMIKEIISQGLTTLSDKEVLPLDKVHLKLDNCRQQIIILSQRPMHPCPKTLNELLEWGRCSISHIITLAHEGKIFVNGYSNFDAPKPTEPTEPTFSIEVDREVKMSSIVSSDDLYFCPIKSCGVILGWSQGHLHVFKRHKFLQHWIQITRFGAGKRNVRALLIFLEATNALHSTVTGTMNRNNINLEMNPLTLFKMSSEESERKTLKSHSLISYKAKGRLPEIPIAKYEDTTLGTNKYERNLAMSSDPFNLI</sequence>
<accession>A0A381LEK1</accession>
<dbReference type="OrthoDB" id="10292205at2759"/>
<evidence type="ECO:0000313" key="1">
    <source>
        <dbReference type="EMBL" id="SUZ12285.1"/>
    </source>
</evidence>
<name>A0A381LEK1_BLUGR</name>
<dbReference type="EMBL" id="UIGY01000164">
    <property type="protein sequence ID" value="SUZ12285.1"/>
    <property type="molecule type" value="Genomic_DNA"/>
</dbReference>
<dbReference type="AlphaFoldDB" id="A0A381LEK1"/>
<gene>
    <name evidence="1" type="ORF">BGT96224V2_LOCUS5460</name>
</gene>
<organism evidence="1">
    <name type="scientific">Blumeria graminis f. sp. tritici 96224</name>
    <dbReference type="NCBI Taxonomy" id="1268274"/>
    <lineage>
        <taxon>Eukaryota</taxon>
        <taxon>Fungi</taxon>
        <taxon>Dikarya</taxon>
        <taxon>Ascomycota</taxon>
        <taxon>Pezizomycotina</taxon>
        <taxon>Leotiomycetes</taxon>
        <taxon>Erysiphales</taxon>
        <taxon>Erysiphaceae</taxon>
        <taxon>Blumeria</taxon>
    </lineage>
</organism>
<protein>
    <submittedName>
        <fullName evidence="1">BgtE-3239</fullName>
    </submittedName>
</protein>
<proteinExistence type="predicted"/>
<reference evidence="1" key="1">
    <citation type="submission" date="2018-07" db="EMBL/GenBank/DDBJ databases">
        <authorList>
            <person name="Quirk P.G."/>
            <person name="Krulwich T.A."/>
        </authorList>
    </citation>
    <scope>NUCLEOTIDE SEQUENCE</scope>
    <source>
        <strain evidence="1">96224</strain>
    </source>
</reference>